<evidence type="ECO:0000256" key="3">
    <source>
        <dbReference type="ARBA" id="ARBA00022825"/>
    </source>
</evidence>
<evidence type="ECO:0000256" key="1">
    <source>
        <dbReference type="ARBA" id="ARBA00022670"/>
    </source>
</evidence>
<evidence type="ECO:0000313" key="6">
    <source>
        <dbReference type="EMBL" id="HAN27922.1"/>
    </source>
</evidence>
<dbReference type="InterPro" id="IPR005151">
    <property type="entry name" value="Tail-specific_protease"/>
</dbReference>
<dbReference type="Gene3D" id="3.90.226.10">
    <property type="entry name" value="2-enoyl-CoA Hydratase, Chain A, domain 1"/>
    <property type="match status" value="1"/>
</dbReference>
<proteinExistence type="predicted"/>
<dbReference type="GO" id="GO:0008236">
    <property type="term" value="F:serine-type peptidase activity"/>
    <property type="evidence" value="ECO:0007669"/>
    <property type="project" value="UniProtKB-KW"/>
</dbReference>
<feature type="compositionally biased region" description="Acidic residues" evidence="4">
    <location>
        <begin position="370"/>
        <end position="393"/>
    </location>
</feature>
<evidence type="ECO:0000313" key="7">
    <source>
        <dbReference type="Proteomes" id="UP000259273"/>
    </source>
</evidence>
<accession>A0A3C1KMH1</accession>
<dbReference type="Proteomes" id="UP000259273">
    <property type="component" value="Unassembled WGS sequence"/>
</dbReference>
<dbReference type="AlphaFoldDB" id="A0A3C1KMH1"/>
<feature type="region of interest" description="Disordered" evidence="4">
    <location>
        <begin position="370"/>
        <end position="397"/>
    </location>
</feature>
<feature type="domain" description="Tail specific protease" evidence="5">
    <location>
        <begin position="50"/>
        <end position="259"/>
    </location>
</feature>
<evidence type="ECO:0000259" key="5">
    <source>
        <dbReference type="SMART" id="SM00245"/>
    </source>
</evidence>
<dbReference type="CDD" id="cd07560">
    <property type="entry name" value="Peptidase_S41_CPP"/>
    <property type="match status" value="1"/>
</dbReference>
<feature type="non-terminal residue" evidence="6">
    <location>
        <position position="1"/>
    </location>
</feature>
<dbReference type="Pfam" id="PF11818">
    <property type="entry name" value="DUF3340"/>
    <property type="match status" value="1"/>
</dbReference>
<comment type="caution">
    <text evidence="6">The sequence shown here is derived from an EMBL/GenBank/DDBJ whole genome shotgun (WGS) entry which is preliminary data.</text>
</comment>
<dbReference type="Pfam" id="PF03572">
    <property type="entry name" value="Peptidase_S41"/>
    <property type="match status" value="1"/>
</dbReference>
<evidence type="ECO:0000256" key="4">
    <source>
        <dbReference type="SAM" id="MobiDB-lite"/>
    </source>
</evidence>
<protein>
    <submittedName>
        <fullName evidence="6">Peptidase S41</fullName>
    </submittedName>
</protein>
<dbReference type="FunFam" id="3.90.226.10:FF:000090">
    <property type="entry name" value="Tail-specific protease"/>
    <property type="match status" value="1"/>
</dbReference>
<dbReference type="GO" id="GO:0007165">
    <property type="term" value="P:signal transduction"/>
    <property type="evidence" value="ECO:0007669"/>
    <property type="project" value="TreeGrafter"/>
</dbReference>
<dbReference type="SMART" id="SM00245">
    <property type="entry name" value="TSPc"/>
    <property type="match status" value="1"/>
</dbReference>
<sequence>DRIVGVAQGEDGSFEDVIGWRLDEVVELIRGPKDSTVRLQVIPAKAPATDARKEITIVRNQVKLEEQSAQKHVLEVPEGDQTVKIGVIDIPAFYIDFEAMRRGDEDYKSTTRDVRKLLTELEDEGVEGIVIDLRHNGGGSLQEANELTGLFIEYGPTVQIRHSSRRVWRDGKRVRGPYYDGPLVVLINRLSASASEIFAGAIQDYQRGIIVGDRSFGKGTVQTMVPLTEGQLKLTESKFYRISGDSTQHRGVVPDVMFPSLFDPDEIGESALDHALNWDQINPVKHRRYGDIAAVVPELTRQFRERSVSNPDFVYLEEQVHLAEEARTVKALPLNEKARIAMREMQESKALAIENRRRAARGEELLTSLEDEFVEDDEDAEPEPDADADESEQPDVLLTEAGNILVDALLLRQQQFAQHSESGADEH</sequence>
<gene>
    <name evidence="6" type="ORF">DCP75_09435</name>
</gene>
<dbReference type="GO" id="GO:0006508">
    <property type="term" value="P:proteolysis"/>
    <property type="evidence" value="ECO:0007669"/>
    <property type="project" value="UniProtKB-KW"/>
</dbReference>
<dbReference type="InterPro" id="IPR020992">
    <property type="entry name" value="Tail_Prtase_C"/>
</dbReference>
<name>A0A3C1KMH1_9GAMM</name>
<keyword evidence="2" id="KW-0378">Hydrolase</keyword>
<keyword evidence="3" id="KW-0720">Serine protease</keyword>
<dbReference type="STRING" id="1121937.GCA_000423125_01503"/>
<dbReference type="InterPro" id="IPR029045">
    <property type="entry name" value="ClpP/crotonase-like_dom_sf"/>
</dbReference>
<reference evidence="6 7" key="1">
    <citation type="journal article" date="2018" name="Nat. Biotechnol.">
        <title>A standardized bacterial taxonomy based on genome phylogeny substantially revises the tree of life.</title>
        <authorList>
            <person name="Parks D.H."/>
            <person name="Chuvochina M."/>
            <person name="Waite D.W."/>
            <person name="Rinke C."/>
            <person name="Skarshewski A."/>
            <person name="Chaumeil P.A."/>
            <person name="Hugenholtz P."/>
        </authorList>
    </citation>
    <scope>NUCLEOTIDE SEQUENCE [LARGE SCALE GENOMIC DNA]</scope>
    <source>
        <strain evidence="6">UBA9158</strain>
    </source>
</reference>
<keyword evidence="1" id="KW-0645">Protease</keyword>
<dbReference type="PANTHER" id="PTHR32060:SF22">
    <property type="entry name" value="CARBOXYL-TERMINAL-PROCESSING PEPTIDASE 3, CHLOROPLASTIC"/>
    <property type="match status" value="1"/>
</dbReference>
<dbReference type="InterPro" id="IPR004447">
    <property type="entry name" value="Peptidase_S41A"/>
</dbReference>
<evidence type="ECO:0000256" key="2">
    <source>
        <dbReference type="ARBA" id="ARBA00022801"/>
    </source>
</evidence>
<dbReference type="EMBL" id="DMND01000130">
    <property type="protein sequence ID" value="HAN27922.1"/>
    <property type="molecule type" value="Genomic_DNA"/>
</dbReference>
<organism evidence="6 7">
    <name type="scientific">Haliea salexigens</name>
    <dbReference type="NCBI Taxonomy" id="287487"/>
    <lineage>
        <taxon>Bacteria</taxon>
        <taxon>Pseudomonadati</taxon>
        <taxon>Pseudomonadota</taxon>
        <taxon>Gammaproteobacteria</taxon>
        <taxon>Cellvibrionales</taxon>
        <taxon>Halieaceae</taxon>
        <taxon>Haliea</taxon>
    </lineage>
</organism>
<dbReference type="GO" id="GO:0004175">
    <property type="term" value="F:endopeptidase activity"/>
    <property type="evidence" value="ECO:0007669"/>
    <property type="project" value="TreeGrafter"/>
</dbReference>
<dbReference type="PANTHER" id="PTHR32060">
    <property type="entry name" value="TAIL-SPECIFIC PROTEASE"/>
    <property type="match status" value="1"/>
</dbReference>
<dbReference type="SUPFAM" id="SSF52096">
    <property type="entry name" value="ClpP/crotonase"/>
    <property type="match status" value="1"/>
</dbReference>
<dbReference type="GO" id="GO:0030288">
    <property type="term" value="C:outer membrane-bounded periplasmic space"/>
    <property type="evidence" value="ECO:0007669"/>
    <property type="project" value="TreeGrafter"/>
</dbReference>